<dbReference type="Pfam" id="PF11717">
    <property type="entry name" value="Tudor-knot"/>
    <property type="match status" value="1"/>
</dbReference>
<dbReference type="InterPro" id="IPR008395">
    <property type="entry name" value="Agenet-like_dom"/>
</dbReference>
<evidence type="ECO:0000259" key="2">
    <source>
        <dbReference type="SMART" id="SM00333"/>
    </source>
</evidence>
<organism evidence="3 4">
    <name type="scientific">Calothrix parietina FACHB-288</name>
    <dbReference type="NCBI Taxonomy" id="2692896"/>
    <lineage>
        <taxon>Bacteria</taxon>
        <taxon>Bacillati</taxon>
        <taxon>Cyanobacteriota</taxon>
        <taxon>Cyanophyceae</taxon>
        <taxon>Nostocales</taxon>
        <taxon>Calotrichaceae</taxon>
        <taxon>Calothrix</taxon>
    </lineage>
</organism>
<dbReference type="InterPro" id="IPR016197">
    <property type="entry name" value="Chromo-like_dom_sf"/>
</dbReference>
<feature type="region of interest" description="Disordered" evidence="1">
    <location>
        <begin position="300"/>
        <end position="322"/>
    </location>
</feature>
<keyword evidence="4" id="KW-1185">Reference proteome</keyword>
<dbReference type="SUPFAM" id="SSF54160">
    <property type="entry name" value="Chromo domain-like"/>
    <property type="match status" value="2"/>
</dbReference>
<dbReference type="Gene3D" id="2.30.30.140">
    <property type="match status" value="2"/>
</dbReference>
<sequence>MDKSIIQLVDELPADNITVKVLKALDYVAPGQWNNLVGFDNNIRAITGESDAKVIQKIRDRAVSLYHDPQNGYQTAIKLYQTIDKADTAMAAAALANKVGEKIGFLNFLSNITPKADLTQTIDLVLKIAVEIIAFSKLNGLPSPNPQAFAATLSENYKDASLTRMVALVCLDGLLPLGPDFLTKIHTIISGTDANVVAQNPVFAAVSNSLPGNNATEKFGFITQAFNSVQGWMNGLVAKTGVTPQSLFSHLGNFIQVADDNLDFVAAFLDQTTNYYEHTGIQTVARAVIVRSHSLVKAELAQEPSPPARDASSPAKSTAKSASGEYAVNKTVEVWDEDEEDWYQATIEKIDKDQFFVHYMGYGSSYNEWVGEDEIRIREHGEADKNGFAVNQKIKVWDEDNEDWYSAKIEKIQGQQYYVHYLDYDSSYDEWVDLEEIR</sequence>
<dbReference type="RefSeq" id="WP_190546668.1">
    <property type="nucleotide sequence ID" value="NZ_CAWPNO010000062.1"/>
</dbReference>
<dbReference type="Proteomes" id="UP000658514">
    <property type="component" value="Unassembled WGS sequence"/>
</dbReference>
<feature type="domain" description="Tudor" evidence="2">
    <location>
        <begin position="386"/>
        <end position="438"/>
    </location>
</feature>
<dbReference type="EMBL" id="JACJQH010000003">
    <property type="protein sequence ID" value="MBD2194322.1"/>
    <property type="molecule type" value="Genomic_DNA"/>
</dbReference>
<evidence type="ECO:0000313" key="3">
    <source>
        <dbReference type="EMBL" id="MBD2194322.1"/>
    </source>
</evidence>
<proteinExistence type="predicted"/>
<evidence type="ECO:0000313" key="4">
    <source>
        <dbReference type="Proteomes" id="UP000658514"/>
    </source>
</evidence>
<protein>
    <recommendedName>
        <fullName evidence="2">Tudor domain-containing protein</fullName>
    </recommendedName>
</protein>
<dbReference type="InterPro" id="IPR025995">
    <property type="entry name" value="Tudor-knot"/>
</dbReference>
<feature type="domain" description="Tudor" evidence="2">
    <location>
        <begin position="324"/>
        <end position="383"/>
    </location>
</feature>
<comment type="caution">
    <text evidence="3">The sequence shown here is derived from an EMBL/GenBank/DDBJ whole genome shotgun (WGS) entry which is preliminary data.</text>
</comment>
<feature type="compositionally biased region" description="Low complexity" evidence="1">
    <location>
        <begin position="308"/>
        <end position="322"/>
    </location>
</feature>
<gene>
    <name evidence="3" type="ORF">H6G24_02270</name>
</gene>
<dbReference type="Pfam" id="PF05641">
    <property type="entry name" value="Agenet"/>
    <property type="match status" value="1"/>
</dbReference>
<evidence type="ECO:0000256" key="1">
    <source>
        <dbReference type="SAM" id="MobiDB-lite"/>
    </source>
</evidence>
<name>A0ABR8A301_9CYAN</name>
<dbReference type="InterPro" id="IPR002999">
    <property type="entry name" value="Tudor"/>
</dbReference>
<reference evidence="3 4" key="1">
    <citation type="journal article" date="2020" name="ISME J.">
        <title>Comparative genomics reveals insights into cyanobacterial evolution and habitat adaptation.</title>
        <authorList>
            <person name="Chen M.Y."/>
            <person name="Teng W.K."/>
            <person name="Zhao L."/>
            <person name="Hu C.X."/>
            <person name="Zhou Y.K."/>
            <person name="Han B.P."/>
            <person name="Song L.R."/>
            <person name="Shu W.S."/>
        </authorList>
    </citation>
    <scope>NUCLEOTIDE SEQUENCE [LARGE SCALE GENOMIC DNA]</scope>
    <source>
        <strain evidence="3 4">FACHB-288</strain>
    </source>
</reference>
<accession>A0ABR8A301</accession>
<dbReference type="SMART" id="SM00333">
    <property type="entry name" value="TUDOR"/>
    <property type="match status" value="2"/>
</dbReference>